<accession>A0ABR6XSR1</accession>
<dbReference type="InterPro" id="IPR011576">
    <property type="entry name" value="Pyridox_Oxase_N"/>
</dbReference>
<dbReference type="InterPro" id="IPR024029">
    <property type="entry name" value="Pyridox_Oxase_FMN-dep"/>
</dbReference>
<dbReference type="EMBL" id="JACOFU010000005">
    <property type="protein sequence ID" value="MBC3832505.1"/>
    <property type="molecule type" value="Genomic_DNA"/>
</dbReference>
<dbReference type="Proteomes" id="UP000643610">
    <property type="component" value="Unassembled WGS sequence"/>
</dbReference>
<evidence type="ECO:0000313" key="3">
    <source>
        <dbReference type="Proteomes" id="UP000643610"/>
    </source>
</evidence>
<comment type="caution">
    <text evidence="2">The sequence shown here is derived from an EMBL/GenBank/DDBJ whole genome shotgun (WGS) entry which is preliminary data.</text>
</comment>
<name>A0ABR6XSR1_9BURK</name>
<dbReference type="PANTHER" id="PTHR42815">
    <property type="entry name" value="FAD-BINDING, PUTATIVE (AFU_ORTHOLOGUE AFUA_6G07600)-RELATED"/>
    <property type="match status" value="1"/>
</dbReference>
<sequence>MTHIAEQYVVNTAEQLASLFGEVGEASLKKEVSFVHPHYRALIEASPFAVLATSGPDGLDTSPRGDPPGFVIVQDEHTLLIPERRGNNRVDSLRNILTDPRVALLFLIPGVGETLRVNGRARITTDPDLLQRFSMEGNLPKCVLIVKVETVFFQCARAIQRSKLWQPIAPNAKPRAPSAGTMLAALTNEQIDGEKYDRELPSRQWATLY</sequence>
<dbReference type="SUPFAM" id="SSF50475">
    <property type="entry name" value="FMN-binding split barrel"/>
    <property type="match status" value="1"/>
</dbReference>
<dbReference type="InterPro" id="IPR012349">
    <property type="entry name" value="Split_barrel_FMN-bd"/>
</dbReference>
<dbReference type="PANTHER" id="PTHR42815:SF2">
    <property type="entry name" value="FAD-BINDING, PUTATIVE (AFU_ORTHOLOGUE AFUA_6G07600)-RELATED"/>
    <property type="match status" value="1"/>
</dbReference>
<protein>
    <submittedName>
        <fullName evidence="2">Pyridoxamine 5'-phosphate oxidase family protein</fullName>
    </submittedName>
</protein>
<gene>
    <name evidence="2" type="ORF">H8K33_13440</name>
</gene>
<dbReference type="NCBIfam" id="TIGR04025">
    <property type="entry name" value="PPOX_FMN_DR2398"/>
    <property type="match status" value="1"/>
</dbReference>
<evidence type="ECO:0000259" key="1">
    <source>
        <dbReference type="Pfam" id="PF01243"/>
    </source>
</evidence>
<dbReference type="Pfam" id="PF01243">
    <property type="entry name" value="PNPOx_N"/>
    <property type="match status" value="1"/>
</dbReference>
<dbReference type="RefSeq" id="WP_186891550.1">
    <property type="nucleotide sequence ID" value="NZ_JACOFU010000005.1"/>
</dbReference>
<reference evidence="2 3" key="1">
    <citation type="submission" date="2020-08" db="EMBL/GenBank/DDBJ databases">
        <title>Novel species isolated from subtropical streams in China.</title>
        <authorList>
            <person name="Lu H."/>
        </authorList>
    </citation>
    <scope>NUCLEOTIDE SEQUENCE [LARGE SCALE GENOMIC DNA]</scope>
    <source>
        <strain evidence="2 3">KCTC 52442</strain>
    </source>
</reference>
<dbReference type="Gene3D" id="2.30.110.10">
    <property type="entry name" value="Electron Transport, Fmn-binding Protein, Chain A"/>
    <property type="match status" value="1"/>
</dbReference>
<organism evidence="2 3">
    <name type="scientific">Undibacterium amnicola</name>
    <dbReference type="NCBI Taxonomy" id="1834038"/>
    <lineage>
        <taxon>Bacteria</taxon>
        <taxon>Pseudomonadati</taxon>
        <taxon>Pseudomonadota</taxon>
        <taxon>Betaproteobacteria</taxon>
        <taxon>Burkholderiales</taxon>
        <taxon>Oxalobacteraceae</taxon>
        <taxon>Undibacterium</taxon>
    </lineage>
</organism>
<keyword evidence="3" id="KW-1185">Reference proteome</keyword>
<proteinExistence type="predicted"/>
<evidence type="ECO:0000313" key="2">
    <source>
        <dbReference type="EMBL" id="MBC3832505.1"/>
    </source>
</evidence>
<feature type="domain" description="Pyridoxamine 5'-phosphate oxidase N-terminal" evidence="1">
    <location>
        <begin position="36"/>
        <end position="155"/>
    </location>
</feature>